<dbReference type="AlphaFoldDB" id="A0A1B2I3R5"/>
<dbReference type="PANTHER" id="PTHR33376">
    <property type="match status" value="1"/>
</dbReference>
<dbReference type="NCBIfam" id="TIGR00787">
    <property type="entry name" value="dctP"/>
    <property type="match status" value="1"/>
</dbReference>
<dbReference type="KEGG" id="cpor:BED41_05585"/>
<dbReference type="Proteomes" id="UP000093044">
    <property type="component" value="Chromosome"/>
</dbReference>
<dbReference type="STRING" id="1197717.BED41_05585"/>
<dbReference type="OrthoDB" id="89872at2"/>
<dbReference type="GeneID" id="83057325"/>
<protein>
    <submittedName>
        <fullName evidence="5">Uncharacterized protein</fullName>
    </submittedName>
</protein>
<evidence type="ECO:0000256" key="4">
    <source>
        <dbReference type="ARBA" id="ARBA00022729"/>
    </source>
</evidence>
<comment type="similarity">
    <text evidence="2">Belongs to the bacterial solute-binding protein 7 family.</text>
</comment>
<evidence type="ECO:0000256" key="2">
    <source>
        <dbReference type="ARBA" id="ARBA00009023"/>
    </source>
</evidence>
<evidence type="ECO:0000313" key="6">
    <source>
        <dbReference type="Proteomes" id="UP000093044"/>
    </source>
</evidence>
<proteinExistence type="inferred from homology"/>
<gene>
    <name evidence="5" type="ORF">BED41_05585</name>
</gene>
<dbReference type="InterPro" id="IPR004682">
    <property type="entry name" value="TRAP_DctP"/>
</dbReference>
<sequence>MSKSSKKSFAAALMIMSIACVGILGVCKPAFCAAKPVTLSFAHVMSENSIAQDIARDVKNYVEKKSNGEIKIDIYPSSSLGGETDYVEGLQAGTIDMALITISVFQNWCSETGLFDIPFIIENFDAASAIWNSDICEPMKKQIRALGMEPYGAAALGARMLTNNVRPVTVPADVKGLTIRTMVANLPVETWELLGANVVSMNVGEVFSALQTGVIDGQENPITAIKSNSFYEVQKYMSLTGHTFSLYILPVSNAVASKLTPKQLAIVKEGVEKAARASGKHLDDRTAEDLKFLEKAGVKVNKINLQAFRDAVKPLYKKYSKVYGNKIDRILKKEY</sequence>
<accession>A0A1B2I3R5</accession>
<dbReference type="NCBIfam" id="NF037995">
    <property type="entry name" value="TRAP_S1"/>
    <property type="match status" value="1"/>
</dbReference>
<keyword evidence="4" id="KW-0732">Signal</keyword>
<organism evidence="5 6">
    <name type="scientific">Cloacibacillus porcorum</name>
    <dbReference type="NCBI Taxonomy" id="1197717"/>
    <lineage>
        <taxon>Bacteria</taxon>
        <taxon>Thermotogati</taxon>
        <taxon>Synergistota</taxon>
        <taxon>Synergistia</taxon>
        <taxon>Synergistales</taxon>
        <taxon>Synergistaceae</taxon>
        <taxon>Cloacibacillus</taxon>
    </lineage>
</organism>
<dbReference type="GO" id="GO:0030288">
    <property type="term" value="C:outer membrane-bounded periplasmic space"/>
    <property type="evidence" value="ECO:0007669"/>
    <property type="project" value="InterPro"/>
</dbReference>
<dbReference type="InterPro" id="IPR018389">
    <property type="entry name" value="DctP_fam"/>
</dbReference>
<evidence type="ECO:0000313" key="5">
    <source>
        <dbReference type="EMBL" id="ANZ44606.1"/>
    </source>
</evidence>
<reference evidence="5" key="1">
    <citation type="submission" date="2016-08" db="EMBL/GenBank/DDBJ databases">
        <title>Complete genome of Cloacibacillus porcorum.</title>
        <authorList>
            <person name="Looft T."/>
            <person name="Bayles D.O."/>
            <person name="Alt D.P."/>
        </authorList>
    </citation>
    <scope>NUCLEOTIDE SEQUENCE [LARGE SCALE GENOMIC DNA]</scope>
    <source>
        <strain evidence="5">CL-84</strain>
    </source>
</reference>
<dbReference type="Pfam" id="PF03480">
    <property type="entry name" value="DctP"/>
    <property type="match status" value="1"/>
</dbReference>
<dbReference type="GO" id="GO:0055085">
    <property type="term" value="P:transmembrane transport"/>
    <property type="evidence" value="ECO:0007669"/>
    <property type="project" value="InterPro"/>
</dbReference>
<comment type="subcellular location">
    <subcellularLocation>
        <location evidence="1">Cell envelope</location>
    </subcellularLocation>
</comment>
<dbReference type="PANTHER" id="PTHR33376:SF4">
    <property type="entry name" value="SIALIC ACID-BINDING PERIPLASMIC PROTEIN SIAP"/>
    <property type="match status" value="1"/>
</dbReference>
<keyword evidence="3" id="KW-0813">Transport</keyword>
<dbReference type="Gene3D" id="3.40.190.170">
    <property type="entry name" value="Bacterial extracellular solute-binding protein, family 7"/>
    <property type="match status" value="1"/>
</dbReference>
<name>A0A1B2I3R5_9BACT</name>
<dbReference type="PIRSF" id="PIRSF006470">
    <property type="entry name" value="DctB"/>
    <property type="match status" value="1"/>
</dbReference>
<dbReference type="InterPro" id="IPR038404">
    <property type="entry name" value="TRAP_DctP_sf"/>
</dbReference>
<dbReference type="RefSeq" id="WP_066743910.1">
    <property type="nucleotide sequence ID" value="NZ_CALCLR010000084.1"/>
</dbReference>
<dbReference type="EMBL" id="CP016757">
    <property type="protein sequence ID" value="ANZ44606.1"/>
    <property type="molecule type" value="Genomic_DNA"/>
</dbReference>
<keyword evidence="6" id="KW-1185">Reference proteome</keyword>
<dbReference type="PROSITE" id="PS51257">
    <property type="entry name" value="PROKAR_LIPOPROTEIN"/>
    <property type="match status" value="1"/>
</dbReference>
<dbReference type="CDD" id="cd13603">
    <property type="entry name" value="PBP2_TRAP_Siap_TeaA_like"/>
    <property type="match status" value="1"/>
</dbReference>
<evidence type="ECO:0000256" key="3">
    <source>
        <dbReference type="ARBA" id="ARBA00022448"/>
    </source>
</evidence>
<evidence type="ECO:0000256" key="1">
    <source>
        <dbReference type="ARBA" id="ARBA00004196"/>
    </source>
</evidence>